<dbReference type="SUPFAM" id="SSF47384">
    <property type="entry name" value="Homodimeric domain of signal transducing histidine kinase"/>
    <property type="match status" value="1"/>
</dbReference>
<dbReference type="InterPro" id="IPR013655">
    <property type="entry name" value="PAS_fold_3"/>
</dbReference>
<dbReference type="InterPro" id="IPR005467">
    <property type="entry name" value="His_kinase_dom"/>
</dbReference>
<dbReference type="Pfam" id="PF02518">
    <property type="entry name" value="HATPase_c"/>
    <property type="match status" value="1"/>
</dbReference>
<dbReference type="InterPro" id="IPR004358">
    <property type="entry name" value="Sig_transdc_His_kin-like_C"/>
</dbReference>
<evidence type="ECO:0000259" key="7">
    <source>
        <dbReference type="PROSITE" id="PS50112"/>
    </source>
</evidence>
<dbReference type="Pfam" id="PF00512">
    <property type="entry name" value="HisKA"/>
    <property type="match status" value="1"/>
</dbReference>
<comment type="catalytic activity">
    <reaction evidence="1">
        <text>ATP + protein L-histidine = ADP + protein N-phospho-L-histidine.</text>
        <dbReference type="EC" id="2.7.13.3"/>
    </reaction>
</comment>
<dbReference type="InterPro" id="IPR001610">
    <property type="entry name" value="PAC"/>
</dbReference>
<dbReference type="NCBIfam" id="TIGR00229">
    <property type="entry name" value="sensory_box"/>
    <property type="match status" value="1"/>
</dbReference>
<evidence type="ECO:0000256" key="3">
    <source>
        <dbReference type="ARBA" id="ARBA00022553"/>
    </source>
</evidence>
<evidence type="ECO:0000259" key="8">
    <source>
        <dbReference type="PROSITE" id="PS50113"/>
    </source>
</evidence>
<dbReference type="Gene3D" id="3.30.450.20">
    <property type="entry name" value="PAS domain"/>
    <property type="match status" value="2"/>
</dbReference>
<accession>A0ABR6W3R8</accession>
<dbReference type="PROSITE" id="PS50113">
    <property type="entry name" value="PAC"/>
    <property type="match status" value="2"/>
</dbReference>
<dbReference type="Gene3D" id="2.10.70.100">
    <property type="match status" value="2"/>
</dbReference>
<dbReference type="PANTHER" id="PTHR43304">
    <property type="entry name" value="PHYTOCHROME-LIKE PROTEIN CPH1"/>
    <property type="match status" value="1"/>
</dbReference>
<reference evidence="9 10" key="1">
    <citation type="submission" date="2019-06" db="EMBL/GenBank/DDBJ databases">
        <title>Spirosoma utsteinense sp. nov. isolated from Antarctic ice-free soils.</title>
        <authorList>
            <person name="Tahon G."/>
        </authorList>
    </citation>
    <scope>NUCLEOTIDE SEQUENCE [LARGE SCALE GENOMIC DNA]</scope>
    <source>
        <strain evidence="9 10">LMG 31447</strain>
    </source>
</reference>
<evidence type="ECO:0000256" key="2">
    <source>
        <dbReference type="ARBA" id="ARBA00012438"/>
    </source>
</evidence>
<dbReference type="SMART" id="SM00086">
    <property type="entry name" value="PAC"/>
    <property type="match status" value="2"/>
</dbReference>
<evidence type="ECO:0000313" key="9">
    <source>
        <dbReference type="EMBL" id="MBC3791214.1"/>
    </source>
</evidence>
<dbReference type="InterPro" id="IPR003661">
    <property type="entry name" value="HisK_dim/P_dom"/>
</dbReference>
<evidence type="ECO:0000259" key="6">
    <source>
        <dbReference type="PROSITE" id="PS50109"/>
    </source>
</evidence>
<gene>
    <name evidence="9" type="ORF">FH603_1713</name>
</gene>
<feature type="domain" description="PAC" evidence="8">
    <location>
        <begin position="224"/>
        <end position="277"/>
    </location>
</feature>
<dbReference type="PRINTS" id="PR00344">
    <property type="entry name" value="BCTRLSENSOR"/>
</dbReference>
<comment type="caution">
    <text evidence="9">The sequence shown here is derived from an EMBL/GenBank/DDBJ whole genome shotgun (WGS) entry which is preliminary data.</text>
</comment>
<dbReference type="InterPro" id="IPR052162">
    <property type="entry name" value="Sensor_kinase/Photoreceptor"/>
</dbReference>
<dbReference type="SMART" id="SM00388">
    <property type="entry name" value="HisKA"/>
    <property type="match status" value="1"/>
</dbReference>
<dbReference type="EC" id="2.7.13.3" evidence="2"/>
<dbReference type="InterPro" id="IPR036890">
    <property type="entry name" value="HATPase_C_sf"/>
</dbReference>
<sequence>MTGKNIASLQDSTAENERLRFALQAAAVGTWDIDIRNGVAWWDQCTKELYGFSGTDTRAFNSIDQLLAYVHPDDRKQVQQAMQGAIERRMDGAYDIEFRINRLDDSHVRWLHAKGQAYFDEQGQAYRFSGIAQDITQQVLARQTTQEAREALQRAIELAELGTWEYDLISGTIEYSPRLRVWHGMGPAEVTTPEKAFRFVREADGALVRKAMIQATTAGSDGHYEVEYRIIDATTGSERILQSLGKAYPDQQGQPYKISGTVQDVTQQRQLQIALEQQVMQRTRQLQASIQDLRRSNENLQQFAYVASHDLQEPLRKIQQFGDLLAMDFADSSGHELDYLSRMQSAASRMSMLIKDLLTFSRLSFNQAPSVAVSLAMAVDDAVENLSVLIGETNAKVQVDDLPVIQGDVTQIGQLFQNLLSNALKFSRTDEAGKKMAPQVHISAKRLAAPDLPAGVKPIRLAEAYCRIDVSDQGIGFEAQHVNRIFQVFQRLHRKDQYAGTGIGLAICQKVVENHGGAITASSKPGEGTTFSVYLPA</sequence>
<dbReference type="SMART" id="SM00387">
    <property type="entry name" value="HATPase_c"/>
    <property type="match status" value="1"/>
</dbReference>
<dbReference type="Gene3D" id="1.10.287.130">
    <property type="match status" value="1"/>
</dbReference>
<dbReference type="PROSITE" id="PS50109">
    <property type="entry name" value="HIS_KIN"/>
    <property type="match status" value="1"/>
</dbReference>
<dbReference type="SUPFAM" id="SSF55874">
    <property type="entry name" value="ATPase domain of HSP90 chaperone/DNA topoisomerase II/histidine kinase"/>
    <property type="match status" value="1"/>
</dbReference>
<dbReference type="InterPro" id="IPR000014">
    <property type="entry name" value="PAS"/>
</dbReference>
<keyword evidence="3" id="KW-0597">Phosphoprotein</keyword>
<keyword evidence="4" id="KW-0808">Transferase</keyword>
<feature type="domain" description="PAC" evidence="8">
    <location>
        <begin position="94"/>
        <end position="147"/>
    </location>
</feature>
<dbReference type="SUPFAM" id="SSF55785">
    <property type="entry name" value="PYP-like sensor domain (PAS domain)"/>
    <property type="match status" value="2"/>
</dbReference>
<dbReference type="Pfam" id="PF08447">
    <property type="entry name" value="PAS_3"/>
    <property type="match status" value="2"/>
</dbReference>
<evidence type="ECO:0000256" key="1">
    <source>
        <dbReference type="ARBA" id="ARBA00000085"/>
    </source>
</evidence>
<dbReference type="RefSeq" id="WP_186737011.1">
    <property type="nucleotide sequence ID" value="NZ_VFIA01000008.1"/>
</dbReference>
<feature type="domain" description="PAS" evidence="7">
    <location>
        <begin position="15"/>
        <end position="89"/>
    </location>
</feature>
<dbReference type="CDD" id="cd00130">
    <property type="entry name" value="PAS"/>
    <property type="match status" value="1"/>
</dbReference>
<organism evidence="9 10">
    <name type="scientific">Spirosoma utsteinense</name>
    <dbReference type="NCBI Taxonomy" id="2585773"/>
    <lineage>
        <taxon>Bacteria</taxon>
        <taxon>Pseudomonadati</taxon>
        <taxon>Bacteroidota</taxon>
        <taxon>Cytophagia</taxon>
        <taxon>Cytophagales</taxon>
        <taxon>Cytophagaceae</taxon>
        <taxon>Spirosoma</taxon>
    </lineage>
</organism>
<dbReference type="InterPro" id="IPR035965">
    <property type="entry name" value="PAS-like_dom_sf"/>
</dbReference>
<dbReference type="PANTHER" id="PTHR43304:SF1">
    <property type="entry name" value="PAC DOMAIN-CONTAINING PROTEIN"/>
    <property type="match status" value="1"/>
</dbReference>
<name>A0ABR6W3R8_9BACT</name>
<dbReference type="EMBL" id="VFIA01000008">
    <property type="protein sequence ID" value="MBC3791214.1"/>
    <property type="molecule type" value="Genomic_DNA"/>
</dbReference>
<dbReference type="InterPro" id="IPR003594">
    <property type="entry name" value="HATPase_dom"/>
</dbReference>
<dbReference type="PROSITE" id="PS50112">
    <property type="entry name" value="PAS"/>
    <property type="match status" value="1"/>
</dbReference>
<evidence type="ECO:0000313" key="10">
    <source>
        <dbReference type="Proteomes" id="UP000700732"/>
    </source>
</evidence>
<keyword evidence="10" id="KW-1185">Reference proteome</keyword>
<dbReference type="Gene3D" id="3.30.565.10">
    <property type="entry name" value="Histidine kinase-like ATPase, C-terminal domain"/>
    <property type="match status" value="1"/>
</dbReference>
<evidence type="ECO:0000256" key="4">
    <source>
        <dbReference type="ARBA" id="ARBA00022679"/>
    </source>
</evidence>
<dbReference type="Proteomes" id="UP000700732">
    <property type="component" value="Unassembled WGS sequence"/>
</dbReference>
<dbReference type="InterPro" id="IPR036097">
    <property type="entry name" value="HisK_dim/P_sf"/>
</dbReference>
<evidence type="ECO:0000256" key="5">
    <source>
        <dbReference type="ARBA" id="ARBA00022777"/>
    </source>
</evidence>
<dbReference type="InterPro" id="IPR000700">
    <property type="entry name" value="PAS-assoc_C"/>
</dbReference>
<dbReference type="CDD" id="cd00082">
    <property type="entry name" value="HisKA"/>
    <property type="match status" value="1"/>
</dbReference>
<dbReference type="SMART" id="SM00091">
    <property type="entry name" value="PAS"/>
    <property type="match status" value="2"/>
</dbReference>
<proteinExistence type="predicted"/>
<keyword evidence="5" id="KW-0418">Kinase</keyword>
<feature type="domain" description="Histidine kinase" evidence="6">
    <location>
        <begin position="306"/>
        <end position="537"/>
    </location>
</feature>
<protein>
    <recommendedName>
        <fullName evidence="2">histidine kinase</fullName>
        <ecNumber evidence="2">2.7.13.3</ecNumber>
    </recommendedName>
</protein>